<dbReference type="PANTHER" id="PTHR34069">
    <property type="entry name" value="3-OXOACYL-[ACYL-CARRIER-PROTEIN] SYNTHASE 3"/>
    <property type="match status" value="1"/>
</dbReference>
<comment type="caution">
    <text evidence="6">The sequence shown here is derived from an EMBL/GenBank/DDBJ whole genome shotgun (WGS) entry which is preliminary data.</text>
</comment>
<dbReference type="EMBL" id="WMLF01000090">
    <property type="protein sequence ID" value="MBB1243677.1"/>
    <property type="molecule type" value="Genomic_DNA"/>
</dbReference>
<dbReference type="PANTHER" id="PTHR34069:SF2">
    <property type="entry name" value="BETA-KETOACYL-[ACYL-CARRIER-PROTEIN] SYNTHASE III"/>
    <property type="match status" value="1"/>
</dbReference>
<evidence type="ECO:0000256" key="1">
    <source>
        <dbReference type="ARBA" id="ARBA00022490"/>
    </source>
</evidence>
<dbReference type="Pfam" id="PF08541">
    <property type="entry name" value="ACP_syn_III_C"/>
    <property type="match status" value="1"/>
</dbReference>
<dbReference type="Proteomes" id="UP000766698">
    <property type="component" value="Unassembled WGS sequence"/>
</dbReference>
<keyword evidence="3" id="KW-0012">Acyltransferase</keyword>
<dbReference type="InterPro" id="IPR013751">
    <property type="entry name" value="ACP_syn_III_N"/>
</dbReference>
<evidence type="ECO:0000256" key="3">
    <source>
        <dbReference type="ARBA" id="ARBA00023315"/>
    </source>
</evidence>
<dbReference type="InterPro" id="IPR016039">
    <property type="entry name" value="Thiolase-like"/>
</dbReference>
<accession>A0ABR6EF11</accession>
<evidence type="ECO:0000259" key="4">
    <source>
        <dbReference type="Pfam" id="PF08541"/>
    </source>
</evidence>
<evidence type="ECO:0000256" key="2">
    <source>
        <dbReference type="ARBA" id="ARBA00022679"/>
    </source>
</evidence>
<evidence type="ECO:0000313" key="7">
    <source>
        <dbReference type="Proteomes" id="UP000766698"/>
    </source>
</evidence>
<evidence type="ECO:0000313" key="6">
    <source>
        <dbReference type="EMBL" id="MBB1243677.1"/>
    </source>
</evidence>
<dbReference type="RefSeq" id="WP_182855049.1">
    <property type="nucleotide sequence ID" value="NZ_WMLF01000090.1"/>
</dbReference>
<keyword evidence="1" id="KW-0963">Cytoplasm</keyword>
<dbReference type="NCBIfam" id="NF006829">
    <property type="entry name" value="PRK09352.1"/>
    <property type="match status" value="1"/>
</dbReference>
<gene>
    <name evidence="6" type="ORF">GL263_08910</name>
</gene>
<feature type="domain" description="Beta-ketoacyl-[acyl-carrier-protein] synthase III N-terminal" evidence="5">
    <location>
        <begin position="109"/>
        <end position="188"/>
    </location>
</feature>
<sequence length="358" mass="36576">MNRRRIGVIGVGTHLPPTVRTNAEVARHAGVTDRWITERTGVRKRHVAGPGEAASDLAAAAVRAALDAAGVPVADVGLLVCATSTPDELGPATACRVQALVGASRAVALDVSAACSGWLFGAKVAHDWLRGEAAPGYAVVVGVEAYSKFVDPSDRGTAVLFADGAAATVLGPVPDDQGFSHFALGSDGTLADRVLIPAGGSRLPADAATVEGRAHRIRMDGRTISRFITEVFPRLITDALAQEDLKIDDVACVVAHQPNPVLLRRVGEDLGIPAGRLIVVGDEIGNIGAASTPYALAAAAARHGLRPGDRIVLAVFGAGMTWGNALLTWSGAPAVPSLPATATATDTAADTATTTATH</sequence>
<dbReference type="InterPro" id="IPR013747">
    <property type="entry name" value="ACP_syn_III_C"/>
</dbReference>
<name>A0ABR6EF11_9ACTN</name>
<dbReference type="SUPFAM" id="SSF53901">
    <property type="entry name" value="Thiolase-like"/>
    <property type="match status" value="1"/>
</dbReference>
<feature type="domain" description="Beta-ketoacyl-[acyl-carrier-protein] synthase III C-terminal" evidence="4">
    <location>
        <begin position="240"/>
        <end position="329"/>
    </location>
</feature>
<proteinExistence type="predicted"/>
<keyword evidence="7" id="KW-1185">Reference proteome</keyword>
<evidence type="ECO:0000259" key="5">
    <source>
        <dbReference type="Pfam" id="PF08545"/>
    </source>
</evidence>
<keyword evidence="2" id="KW-0808">Transferase</keyword>
<organism evidence="6 7">
    <name type="scientific">Streptomyces durbertensis</name>
    <dbReference type="NCBI Taxonomy" id="2448886"/>
    <lineage>
        <taxon>Bacteria</taxon>
        <taxon>Bacillati</taxon>
        <taxon>Actinomycetota</taxon>
        <taxon>Actinomycetes</taxon>
        <taxon>Kitasatosporales</taxon>
        <taxon>Streptomycetaceae</taxon>
        <taxon>Streptomyces</taxon>
    </lineage>
</organism>
<dbReference type="Pfam" id="PF08545">
    <property type="entry name" value="ACP_syn_III"/>
    <property type="match status" value="1"/>
</dbReference>
<dbReference type="CDD" id="cd00830">
    <property type="entry name" value="KAS_III"/>
    <property type="match status" value="1"/>
</dbReference>
<protein>
    <submittedName>
        <fullName evidence="6">Ketoacyl-ACP synthase III</fullName>
    </submittedName>
</protein>
<dbReference type="Gene3D" id="3.40.47.10">
    <property type="match status" value="1"/>
</dbReference>
<reference evidence="7" key="1">
    <citation type="journal article" date="2020" name="Syst. Appl. Microbiol.">
        <title>Streptomyces alkaliterrae sp. nov., isolated from an alkaline soil, and emended descriptions of Streptomyces alkaliphilus, Streptomyces calidiresistens and Streptomyces durbertensis.</title>
        <authorList>
            <person name="Swiecimska M."/>
            <person name="Golinska P."/>
            <person name="Nouioui I."/>
            <person name="Wypij M."/>
            <person name="Rai M."/>
            <person name="Sangal V."/>
            <person name="Goodfellow M."/>
        </authorList>
    </citation>
    <scope>NUCLEOTIDE SEQUENCE [LARGE SCALE GENOMIC DNA]</scope>
    <source>
        <strain evidence="7">DSM 104538</strain>
    </source>
</reference>